<organism evidence="13">
    <name type="scientific">Brachionus koreanus</name>
    <dbReference type="NCBI Taxonomy" id="1199090"/>
    <lineage>
        <taxon>Eukaryota</taxon>
        <taxon>Metazoa</taxon>
        <taxon>Spiralia</taxon>
        <taxon>Gnathifera</taxon>
        <taxon>Rotifera</taxon>
        <taxon>Eurotatoria</taxon>
        <taxon>Monogononta</taxon>
        <taxon>Pseudotrocha</taxon>
        <taxon>Ploima</taxon>
        <taxon>Brachionidae</taxon>
        <taxon>Brachionus</taxon>
    </lineage>
</organism>
<evidence type="ECO:0000256" key="2">
    <source>
        <dbReference type="ARBA" id="ARBA00009726"/>
    </source>
</evidence>
<dbReference type="CDD" id="cd18579">
    <property type="entry name" value="ABC_6TM_ABCC_D1"/>
    <property type="match status" value="1"/>
</dbReference>
<feature type="transmembrane region" description="Helical" evidence="10">
    <location>
        <begin position="883"/>
        <end position="902"/>
    </location>
</feature>
<feature type="domain" description="ABC transmembrane type-1" evidence="12">
    <location>
        <begin position="89"/>
        <end position="325"/>
    </location>
</feature>
<evidence type="ECO:0000259" key="12">
    <source>
        <dbReference type="PROSITE" id="PS50929"/>
    </source>
</evidence>
<feature type="domain" description="ABC transmembrane type-1" evidence="12">
    <location>
        <begin position="786"/>
        <end position="1026"/>
    </location>
</feature>
<dbReference type="SMART" id="SM00382">
    <property type="entry name" value="AAA"/>
    <property type="match status" value="2"/>
</dbReference>
<sequence>MNEQEFVHNPSPLPETGFFSKLTFSWINPLLKLGRKKQLQLSDLYSPVYDDEAEKITEELEKEWIKEQKTHTEPSLARVLMRWYRKKAIINALFIIFQEIFKIIQPLFISIILRYFNGTMGISEALIYAGVISVCAIIVGILHHPYYLNACRYGMRLRVASSGLIYKKIMRLSLKTLDSKSAGDIINLLSTDGTRIEYGIYYLPYLITGPIQMVVVIVIIYLEVGLTFLAGLLLLSLIVPAKAFIVKQFNKYRAKNCQKSDERITVLTEILNSIKIIKMYCWEIPFTKRVTDLRNEELRYQTFLNLVQSLTATIDTIMATLMSFLNISFFIAFAGIPLVPSFIVFSIGFYMRLCNSVGFNFSRAIVSVVNFRVSAKRVGDFLLMKELDMRQVPEPSDQELAIKIDNLNFSWKQDEFSLKNINIEVKKGDFVSIVGPVGSGKKLIEFTFKSSLLLGMVGELENYTGQIFKKGKIFYLTQQPWVFTASIRQNITFGLPYIKEKFDKIVDVCSLKKDLELLTYGEETLVGEKGINLSGGQRARICLYVFYARALYSEADIYLFDDTLSAVDGTVAKHIMKNCINGYLENKTRILITHQVHHLETADKIYVIRDGKIEAEGKYDDLLKSHLAALSSMEDAESGGDFDAIEETTDEKAELKKREVNTFIDDLKEKQNNIKKDREEVQQKGAVAWNSYIAYFTAGFGYFGVIVVIILFILAQTMTISADYWLSIWSNLEEEFEIKQKEIKTCLENLDTQNLNCTNVLMNYDTNTDPSSVSLIYDDRERSYKIYLTLVCIAFFVVALRSVAFFMLCVKNSKNTYQKLFASVRDTAIRFFDLNPIGRILNRFSKDTNNMDEMLTLYLYEFCQILMVIIGALVVPISVNPWMLLPLIPLGLAFYLIQNYFVSTARELKRLDNIGRSPIFVHTNTSIEGISTIRAANKSQILTSEFYSHYDYHTRAYFGFFVVHRWFGLRLDFLCSLYTIMTLFACIFLKDNLGLKSGQIGLLMVYLFQLFDLFQWCVVLSTMVENLVKLKLKNIDKTLFYLIVKMTSIERIVEYTNIPSEPLNDGKIEPPINWPTSGEIKFDKISLNYDKNLPSVLKEISLNIKAGEKIGIVGRTGAGKSSFFQAIFRMYEPSGKIFIDGVDITQLSLNNLRTKLTIIPQEPVLFSGTLRLNLDPFNKYSDQEIWSAVESVSLKNSVQSMNAGLDTLITTGGTNLSVGQKQLICLARAILKKTKILIIDEATANVDYNTDAIIQKTIREQFKDCTVLTIAHRLATVVDSDRILCLSEGKIVNFGVPKDLLNDQTSILYELTKKLSANEKKLIFDIANGVKKVDLAKDYVPIEQDYSIIETKSVKSLVYENKAADFSDEEISLYHPSVQTRSNYSIGKSEFDIRL</sequence>
<proteinExistence type="inferred from homology"/>
<dbReference type="InterPro" id="IPR011527">
    <property type="entry name" value="ABC1_TM_dom"/>
</dbReference>
<keyword evidence="6" id="KW-0547">Nucleotide-binding</keyword>
<keyword evidence="9 10" id="KW-0472">Membrane</keyword>
<dbReference type="PROSITE" id="PS50893">
    <property type="entry name" value="ABC_TRANSPORTER_2"/>
    <property type="match status" value="2"/>
</dbReference>
<reference evidence="13" key="1">
    <citation type="submission" date="2016-04" db="EMBL/GenBank/DDBJ databases">
        <title>ATP-Binding Cassette transporters in monogonont rotifer Brachionus koreanus.</title>
        <authorList>
            <person name="Jeong C.-B."/>
            <person name="Kang H.-M."/>
            <person name="Lee J.-S."/>
        </authorList>
    </citation>
    <scope>NUCLEOTIDE SEQUENCE</scope>
</reference>
<feature type="domain" description="ABC transporter" evidence="11">
    <location>
        <begin position="402"/>
        <end position="635"/>
    </location>
</feature>
<dbReference type="InterPro" id="IPR017871">
    <property type="entry name" value="ABC_transporter-like_CS"/>
</dbReference>
<evidence type="ECO:0000259" key="11">
    <source>
        <dbReference type="PROSITE" id="PS50893"/>
    </source>
</evidence>
<feature type="transmembrane region" description="Helical" evidence="10">
    <location>
        <begin position="200"/>
        <end position="222"/>
    </location>
</feature>
<keyword evidence="4 10" id="KW-0812">Transmembrane</keyword>
<evidence type="ECO:0000256" key="9">
    <source>
        <dbReference type="ARBA" id="ARBA00023136"/>
    </source>
</evidence>
<dbReference type="Gene3D" id="3.40.50.300">
    <property type="entry name" value="P-loop containing nucleotide triphosphate hydrolases"/>
    <property type="match status" value="2"/>
</dbReference>
<evidence type="ECO:0000256" key="6">
    <source>
        <dbReference type="ARBA" id="ARBA00022741"/>
    </source>
</evidence>
<feature type="transmembrane region" description="Helical" evidence="10">
    <location>
        <begin position="88"/>
        <end position="113"/>
    </location>
</feature>
<evidence type="ECO:0000256" key="8">
    <source>
        <dbReference type="ARBA" id="ARBA00022989"/>
    </source>
</evidence>
<dbReference type="Pfam" id="PF00664">
    <property type="entry name" value="ABC_membrane"/>
    <property type="match status" value="2"/>
</dbReference>
<keyword evidence="5" id="KW-0677">Repeat</keyword>
<feature type="transmembrane region" description="Helical" evidence="10">
    <location>
        <begin position="303"/>
        <end position="324"/>
    </location>
</feature>
<comment type="subcellular location">
    <subcellularLocation>
        <location evidence="1">Membrane</location>
        <topology evidence="1">Multi-pass membrane protein</topology>
    </subcellularLocation>
</comment>
<dbReference type="GO" id="GO:0016887">
    <property type="term" value="F:ATP hydrolysis activity"/>
    <property type="evidence" value="ECO:0007669"/>
    <property type="project" value="InterPro"/>
</dbReference>
<keyword evidence="8 10" id="KW-1133">Transmembrane helix</keyword>
<evidence type="ECO:0000256" key="10">
    <source>
        <dbReference type="SAM" id="Phobius"/>
    </source>
</evidence>
<feature type="transmembrane region" description="Helical" evidence="10">
    <location>
        <begin position="971"/>
        <end position="990"/>
    </location>
</feature>
<feature type="transmembrane region" description="Helical" evidence="10">
    <location>
        <begin position="1002"/>
        <end position="1024"/>
    </location>
</feature>
<dbReference type="PROSITE" id="PS00211">
    <property type="entry name" value="ABC_TRANSPORTER_1"/>
    <property type="match status" value="1"/>
</dbReference>
<dbReference type="InterPro" id="IPR050173">
    <property type="entry name" value="ABC_transporter_C-like"/>
</dbReference>
<evidence type="ECO:0000256" key="4">
    <source>
        <dbReference type="ARBA" id="ARBA00022692"/>
    </source>
</evidence>
<dbReference type="GO" id="GO:0140359">
    <property type="term" value="F:ABC-type transporter activity"/>
    <property type="evidence" value="ECO:0007669"/>
    <property type="project" value="InterPro"/>
</dbReference>
<keyword evidence="7 13" id="KW-0067">ATP-binding</keyword>
<dbReference type="SUPFAM" id="SSF90123">
    <property type="entry name" value="ABC transporter transmembrane region"/>
    <property type="match status" value="2"/>
</dbReference>
<feature type="transmembrane region" description="Helical" evidence="10">
    <location>
        <begin position="228"/>
        <end position="246"/>
    </location>
</feature>
<dbReference type="FunFam" id="3.40.50.300:FF:000163">
    <property type="entry name" value="Multidrug resistance-associated protein member 4"/>
    <property type="match status" value="1"/>
</dbReference>
<dbReference type="InterPro" id="IPR044746">
    <property type="entry name" value="ABCC_6TM_D1"/>
</dbReference>
<dbReference type="SUPFAM" id="SSF52540">
    <property type="entry name" value="P-loop containing nucleoside triphosphate hydrolases"/>
    <property type="match status" value="2"/>
</dbReference>
<dbReference type="CDD" id="cd03244">
    <property type="entry name" value="ABCC_MRP_domain2"/>
    <property type="match status" value="1"/>
</dbReference>
<feature type="transmembrane region" description="Helical" evidence="10">
    <location>
        <begin position="125"/>
        <end position="148"/>
    </location>
</feature>
<dbReference type="Pfam" id="PF00005">
    <property type="entry name" value="ABC_tran"/>
    <property type="match status" value="2"/>
</dbReference>
<evidence type="ECO:0000256" key="3">
    <source>
        <dbReference type="ARBA" id="ARBA00022448"/>
    </source>
</evidence>
<dbReference type="GO" id="GO:0005524">
    <property type="term" value="F:ATP binding"/>
    <property type="evidence" value="ECO:0007669"/>
    <property type="project" value="UniProtKB-KW"/>
</dbReference>
<evidence type="ECO:0000256" key="7">
    <source>
        <dbReference type="ARBA" id="ARBA00022840"/>
    </source>
</evidence>
<dbReference type="EMBL" id="KX134739">
    <property type="protein sequence ID" value="APD26518.1"/>
    <property type="molecule type" value="Genomic_DNA"/>
</dbReference>
<feature type="transmembrane region" description="Helical" evidence="10">
    <location>
        <begin position="786"/>
        <end position="810"/>
    </location>
</feature>
<dbReference type="InterPro" id="IPR003593">
    <property type="entry name" value="AAA+_ATPase"/>
</dbReference>
<evidence type="ECO:0000256" key="1">
    <source>
        <dbReference type="ARBA" id="ARBA00004141"/>
    </source>
</evidence>
<protein>
    <submittedName>
        <fullName evidence="13">ATP-binding cassette transporter subfamily C member 4 X2 protein</fullName>
    </submittedName>
</protein>
<feature type="transmembrane region" description="Helical" evidence="10">
    <location>
        <begin position="855"/>
        <end position="877"/>
    </location>
</feature>
<dbReference type="InterPro" id="IPR027417">
    <property type="entry name" value="P-loop_NTPase"/>
</dbReference>
<dbReference type="CDD" id="cd03250">
    <property type="entry name" value="ABCC_MRP_domain1"/>
    <property type="match status" value="1"/>
</dbReference>
<accession>A0A1J0MMR3</accession>
<keyword evidence="3" id="KW-0813">Transport</keyword>
<dbReference type="PROSITE" id="PS50929">
    <property type="entry name" value="ABC_TM1F"/>
    <property type="match status" value="2"/>
</dbReference>
<dbReference type="Gene3D" id="1.20.1560.10">
    <property type="entry name" value="ABC transporter type 1, transmembrane domain"/>
    <property type="match status" value="2"/>
</dbReference>
<comment type="similarity">
    <text evidence="2">Belongs to the ABC transporter superfamily. ABCC family. Conjugate transporter (TC 3.A.1.208) subfamily.</text>
</comment>
<dbReference type="PANTHER" id="PTHR24223">
    <property type="entry name" value="ATP-BINDING CASSETTE SUB-FAMILY C"/>
    <property type="match status" value="1"/>
</dbReference>
<dbReference type="FunFam" id="1.20.1560.10:FF:000014">
    <property type="entry name" value="Multidrug resistance-associated protein member 4"/>
    <property type="match status" value="1"/>
</dbReference>
<dbReference type="GO" id="GO:0016020">
    <property type="term" value="C:membrane"/>
    <property type="evidence" value="ECO:0007669"/>
    <property type="project" value="UniProtKB-SubCell"/>
</dbReference>
<dbReference type="InterPro" id="IPR003439">
    <property type="entry name" value="ABC_transporter-like_ATP-bd"/>
</dbReference>
<feature type="transmembrane region" description="Helical" evidence="10">
    <location>
        <begin position="330"/>
        <end position="353"/>
    </location>
</feature>
<name>A0A1J0MMR3_9BILA</name>
<dbReference type="FunFam" id="3.40.50.300:FF:000973">
    <property type="entry name" value="Multidrug resistance-associated protein 4"/>
    <property type="match status" value="1"/>
</dbReference>
<dbReference type="InterPro" id="IPR036640">
    <property type="entry name" value="ABC1_TM_sf"/>
</dbReference>
<evidence type="ECO:0000256" key="5">
    <source>
        <dbReference type="ARBA" id="ARBA00022737"/>
    </source>
</evidence>
<feature type="domain" description="ABC transporter" evidence="11">
    <location>
        <begin position="1080"/>
        <end position="1313"/>
    </location>
</feature>
<feature type="transmembrane region" description="Helical" evidence="10">
    <location>
        <begin position="692"/>
        <end position="715"/>
    </location>
</feature>
<dbReference type="PANTHER" id="PTHR24223:SF456">
    <property type="entry name" value="MULTIDRUG RESISTANCE-ASSOCIATED PROTEIN LETHAL(2)03659"/>
    <property type="match status" value="1"/>
</dbReference>
<evidence type="ECO:0000313" key="13">
    <source>
        <dbReference type="EMBL" id="APD26518.1"/>
    </source>
</evidence>